<evidence type="ECO:0000313" key="3">
    <source>
        <dbReference type="Proteomes" id="UP000285530"/>
    </source>
</evidence>
<dbReference type="AlphaFoldDB" id="A0A418ZWW2"/>
<protein>
    <submittedName>
        <fullName evidence="2">Uncharacterized protein</fullName>
    </submittedName>
</protein>
<proteinExistence type="predicted"/>
<dbReference type="EMBL" id="QZEV01000033">
    <property type="protein sequence ID" value="RJL05004.1"/>
    <property type="molecule type" value="Genomic_DNA"/>
</dbReference>
<sequence>MVSTMTDELLATSLFTTVNRARPPELVAEWRRLLAERSPHSGQPFGRLHKDGLIPSGGDV</sequence>
<dbReference type="Proteomes" id="UP000285530">
    <property type="component" value="Unassembled WGS sequence"/>
</dbReference>
<evidence type="ECO:0000256" key="1">
    <source>
        <dbReference type="SAM" id="MobiDB-lite"/>
    </source>
</evidence>
<keyword evidence="3" id="KW-1185">Reference proteome</keyword>
<feature type="region of interest" description="Disordered" evidence="1">
    <location>
        <begin position="41"/>
        <end position="60"/>
    </location>
</feature>
<gene>
    <name evidence="2" type="ORF">D3P06_08485</name>
</gene>
<reference evidence="2 3" key="1">
    <citation type="submission" date="2018-09" db="EMBL/GenBank/DDBJ databases">
        <title>Paracoccus onubensis nov. sp. a moderate halophilic bacterium isolated from Gruta de las Maravillas (Aracena, Spain).</title>
        <authorList>
            <person name="Jurado V."/>
            <person name="Gutierrez-Patricio S."/>
            <person name="Gonzalez-Pimentel J.L."/>
            <person name="Laiz L."/>
            <person name="Saiz-Jimenez C."/>
        </authorList>
    </citation>
    <scope>NUCLEOTIDE SEQUENCE [LARGE SCALE GENOMIC DNA]</scope>
    <source>
        <strain evidence="2 3">DSM 19484</strain>
    </source>
</reference>
<name>A0A418ZWW2_9RHOB</name>
<organism evidence="2 3">
    <name type="scientific">Paracoccus aestuarii</name>
    <dbReference type="NCBI Taxonomy" id="453842"/>
    <lineage>
        <taxon>Bacteria</taxon>
        <taxon>Pseudomonadati</taxon>
        <taxon>Pseudomonadota</taxon>
        <taxon>Alphaproteobacteria</taxon>
        <taxon>Rhodobacterales</taxon>
        <taxon>Paracoccaceae</taxon>
        <taxon>Paracoccus</taxon>
    </lineage>
</organism>
<comment type="caution">
    <text evidence="2">The sequence shown here is derived from an EMBL/GenBank/DDBJ whole genome shotgun (WGS) entry which is preliminary data.</text>
</comment>
<accession>A0A418ZWW2</accession>
<evidence type="ECO:0000313" key="2">
    <source>
        <dbReference type="EMBL" id="RJL05004.1"/>
    </source>
</evidence>